<evidence type="ECO:0000256" key="8">
    <source>
        <dbReference type="ARBA" id="ARBA00022842"/>
    </source>
</evidence>
<keyword evidence="7 12" id="KW-0378">Hydrolase</keyword>
<evidence type="ECO:0000256" key="1">
    <source>
        <dbReference type="ARBA" id="ARBA00001273"/>
    </source>
</evidence>
<keyword evidence="9 12" id="KW-0119">Carbohydrate metabolism</keyword>
<dbReference type="InterPro" id="IPR028343">
    <property type="entry name" value="FBPtase"/>
</dbReference>
<dbReference type="GO" id="GO:0030388">
    <property type="term" value="P:fructose 1,6-bisphosphate metabolic process"/>
    <property type="evidence" value="ECO:0007669"/>
    <property type="project" value="TreeGrafter"/>
</dbReference>
<comment type="catalytic activity">
    <reaction evidence="1">
        <text>beta-D-fructose 1,6-bisphosphate + H2O = beta-D-fructose 6-phosphate + phosphate</text>
        <dbReference type="Rhea" id="RHEA:11064"/>
        <dbReference type="ChEBI" id="CHEBI:15377"/>
        <dbReference type="ChEBI" id="CHEBI:32966"/>
        <dbReference type="ChEBI" id="CHEBI:43474"/>
        <dbReference type="ChEBI" id="CHEBI:57634"/>
        <dbReference type="EC" id="3.1.3.11"/>
    </reaction>
</comment>
<dbReference type="InterPro" id="IPR044015">
    <property type="entry name" value="FBPase_C_dom"/>
</dbReference>
<dbReference type="SUPFAM" id="SSF56655">
    <property type="entry name" value="Carbohydrate phosphatase"/>
    <property type="match status" value="1"/>
</dbReference>
<keyword evidence="8" id="KW-0460">Magnesium</keyword>
<name>A0A0A1ED22_PYRHA</name>
<dbReference type="NCBIfam" id="NF006778">
    <property type="entry name" value="PRK09293.1-1"/>
    <property type="match status" value="1"/>
</dbReference>
<dbReference type="GO" id="GO:0006002">
    <property type="term" value="P:fructose 6-phosphate metabolic process"/>
    <property type="evidence" value="ECO:0007669"/>
    <property type="project" value="TreeGrafter"/>
</dbReference>
<evidence type="ECO:0000256" key="6">
    <source>
        <dbReference type="ARBA" id="ARBA00022723"/>
    </source>
</evidence>
<organism evidence="15">
    <name type="scientific">Pyropia haitanensis</name>
    <name type="common">Red seaweed</name>
    <name type="synonym">Porphyra haitanensis</name>
    <dbReference type="NCBI Taxonomy" id="1262161"/>
    <lineage>
        <taxon>Eukaryota</taxon>
        <taxon>Rhodophyta</taxon>
        <taxon>Bangiophyceae</taxon>
        <taxon>Bangiales</taxon>
        <taxon>Bangiaceae</taxon>
        <taxon>Pyropia</taxon>
    </lineage>
</organism>
<dbReference type="FunFam" id="3.40.190.80:FF:000001">
    <property type="entry name" value="Fructose-1,6-bisphosphatase class 1"/>
    <property type="match status" value="1"/>
</dbReference>
<protein>
    <recommendedName>
        <fullName evidence="5">fructose-bisphosphatase</fullName>
        <ecNumber evidence="5">3.1.3.11</ecNumber>
    </recommendedName>
    <alternativeName>
        <fullName evidence="11">D-fructose-1,6-bisphosphate 1-phosphohydrolase</fullName>
    </alternativeName>
</protein>
<evidence type="ECO:0000256" key="10">
    <source>
        <dbReference type="ARBA" id="ARBA00024331"/>
    </source>
</evidence>
<dbReference type="PRINTS" id="PR00115">
    <property type="entry name" value="F16BPHPHTASE"/>
</dbReference>
<dbReference type="NCBIfam" id="NF006779">
    <property type="entry name" value="PRK09293.1-3"/>
    <property type="match status" value="1"/>
</dbReference>
<proteinExistence type="evidence at transcript level"/>
<dbReference type="Pfam" id="PF18913">
    <property type="entry name" value="FBPase_C"/>
    <property type="match status" value="1"/>
</dbReference>
<reference evidence="15" key="1">
    <citation type="submission" date="2014-08" db="EMBL/GenBank/DDBJ databases">
        <authorList>
            <person name="Qu L."/>
        </authorList>
    </citation>
    <scope>NUCLEOTIDE SEQUENCE</scope>
</reference>
<dbReference type="GO" id="GO:0046872">
    <property type="term" value="F:metal ion binding"/>
    <property type="evidence" value="ECO:0007669"/>
    <property type="project" value="UniProtKB-KW"/>
</dbReference>
<accession>A0A0A1ED22</accession>
<evidence type="ECO:0000259" key="14">
    <source>
        <dbReference type="Pfam" id="PF18913"/>
    </source>
</evidence>
<evidence type="ECO:0000256" key="12">
    <source>
        <dbReference type="RuleBase" id="RU000508"/>
    </source>
</evidence>
<dbReference type="GO" id="GO:0005829">
    <property type="term" value="C:cytosol"/>
    <property type="evidence" value="ECO:0007669"/>
    <property type="project" value="TreeGrafter"/>
</dbReference>
<comment type="similarity">
    <text evidence="3 12">Belongs to the FBPase class 1 family.</text>
</comment>
<comment type="pathway">
    <text evidence="10">Carbohydrate biosynthesis.</text>
</comment>
<dbReference type="HAMAP" id="MF_01855">
    <property type="entry name" value="FBPase_class1"/>
    <property type="match status" value="1"/>
</dbReference>
<dbReference type="AlphaFoldDB" id="A0A0A1ED22"/>
<evidence type="ECO:0000259" key="13">
    <source>
        <dbReference type="Pfam" id="PF00316"/>
    </source>
</evidence>
<dbReference type="EMBL" id="KM434064">
    <property type="protein sequence ID" value="AIY29189.1"/>
    <property type="molecule type" value="mRNA"/>
</dbReference>
<feature type="domain" description="Fructose-1-6-bisphosphatase class I N-terminal" evidence="13">
    <location>
        <begin position="32"/>
        <end position="224"/>
    </location>
</feature>
<comment type="subunit">
    <text evidence="4">Homotetramer.</text>
</comment>
<dbReference type="Gene3D" id="3.30.540.10">
    <property type="entry name" value="Fructose-1,6-Bisphosphatase, subunit A, domain 1"/>
    <property type="match status" value="1"/>
</dbReference>
<keyword evidence="6" id="KW-0479">Metal-binding</keyword>
<dbReference type="InterPro" id="IPR020548">
    <property type="entry name" value="Fructose_bisphosphatase_AS"/>
</dbReference>
<dbReference type="GO" id="GO:0006094">
    <property type="term" value="P:gluconeogenesis"/>
    <property type="evidence" value="ECO:0007669"/>
    <property type="project" value="TreeGrafter"/>
</dbReference>
<evidence type="ECO:0000313" key="15">
    <source>
        <dbReference type="EMBL" id="AIY29189.1"/>
    </source>
</evidence>
<evidence type="ECO:0000256" key="7">
    <source>
        <dbReference type="ARBA" id="ARBA00022801"/>
    </source>
</evidence>
<evidence type="ECO:0000256" key="5">
    <source>
        <dbReference type="ARBA" id="ARBA00013093"/>
    </source>
</evidence>
<dbReference type="PIRSF" id="PIRSF500210">
    <property type="entry name" value="FBPtase"/>
    <property type="match status" value="1"/>
</dbReference>
<evidence type="ECO:0000256" key="3">
    <source>
        <dbReference type="ARBA" id="ARBA00010941"/>
    </source>
</evidence>
<evidence type="ECO:0000256" key="2">
    <source>
        <dbReference type="ARBA" id="ARBA00001946"/>
    </source>
</evidence>
<feature type="domain" description="Fructose-1-6-bisphosphatase class 1 C-terminal" evidence="14">
    <location>
        <begin position="229"/>
        <end position="359"/>
    </location>
</feature>
<dbReference type="PANTHER" id="PTHR11556">
    <property type="entry name" value="FRUCTOSE-1,6-BISPHOSPHATASE-RELATED"/>
    <property type="match status" value="1"/>
</dbReference>
<evidence type="ECO:0000256" key="4">
    <source>
        <dbReference type="ARBA" id="ARBA00011881"/>
    </source>
</evidence>
<dbReference type="InterPro" id="IPR000146">
    <property type="entry name" value="FBPase_class-1"/>
</dbReference>
<dbReference type="PANTHER" id="PTHR11556:SF1">
    <property type="entry name" value="FRUCTOSE-BISPHOSPHATASE"/>
    <property type="match status" value="1"/>
</dbReference>
<dbReference type="PROSITE" id="PS00124">
    <property type="entry name" value="FBPASE"/>
    <property type="match status" value="1"/>
</dbReference>
<dbReference type="GO" id="GO:0042132">
    <property type="term" value="F:fructose 1,6-bisphosphate 1-phosphatase activity"/>
    <property type="evidence" value="ECO:0007669"/>
    <property type="project" value="UniProtKB-EC"/>
</dbReference>
<dbReference type="Pfam" id="PF00316">
    <property type="entry name" value="FBPase"/>
    <property type="match status" value="1"/>
</dbReference>
<dbReference type="GO" id="GO:0006000">
    <property type="term" value="P:fructose metabolic process"/>
    <property type="evidence" value="ECO:0007669"/>
    <property type="project" value="TreeGrafter"/>
</dbReference>
<dbReference type="EC" id="3.1.3.11" evidence="5"/>
<evidence type="ECO:0000256" key="11">
    <source>
        <dbReference type="ARBA" id="ARBA00032973"/>
    </source>
</evidence>
<comment type="cofactor">
    <cofactor evidence="2">
        <name>Mg(2+)</name>
        <dbReference type="ChEBI" id="CHEBI:18420"/>
    </cofactor>
</comment>
<dbReference type="CDD" id="cd00354">
    <property type="entry name" value="FBPase"/>
    <property type="match status" value="1"/>
</dbReference>
<evidence type="ECO:0000256" key="9">
    <source>
        <dbReference type="ARBA" id="ARBA00023277"/>
    </source>
</evidence>
<dbReference type="GO" id="GO:0005986">
    <property type="term" value="P:sucrose biosynthetic process"/>
    <property type="evidence" value="ECO:0007669"/>
    <property type="project" value="TreeGrafter"/>
</dbReference>
<dbReference type="FunFam" id="3.30.540.10:FF:000002">
    <property type="entry name" value="Fructose-1,6-bisphosphatase class 1"/>
    <property type="match status" value="1"/>
</dbReference>
<dbReference type="PIRSF" id="PIRSF000904">
    <property type="entry name" value="FBPtase_SBPase"/>
    <property type="match status" value="1"/>
</dbReference>
<sequence length="366" mass="39133">MDALKSNIASIVGGDGTGDRAPTGLEGLDSVTLTRFVLHGQKSHTEAKGDLTMLLAAVQLACKVTETCVRRAGIANLYGLAGSGNVQGEDQKKLDIIANDTFKVNIQSSGKCCVMVSEEEDLAILCDRTYNTGKYAIAFDPLDGSSNIDANVSIGSIFAIYKISDPAAITTPQEAAKEILQPGRKMVCAGYAMYGSATNLVISMGEGVHGFTLDPSLGEFVLTDPNMRIPSRGKIYSVNEGNARMWDPATTEYIKGLKYPEDPDKKAYALRYIGSMVADIHRTLLYGGVFIYPADAKSPDGKLRLLYEAAPMAFLIHHAGGKSTTGSQDILDVVPTGIHQRVPVYMGSPEDVADFEAVHAKVNNSV</sequence>
<dbReference type="InterPro" id="IPR033391">
    <property type="entry name" value="FBPase_N"/>
</dbReference>
<dbReference type="Gene3D" id="3.40.190.80">
    <property type="match status" value="1"/>
</dbReference>